<feature type="region of interest" description="Disordered" evidence="1">
    <location>
        <begin position="1"/>
        <end position="30"/>
    </location>
</feature>
<dbReference type="RefSeq" id="XP_033669384.1">
    <property type="nucleotide sequence ID" value="XM_033805770.1"/>
</dbReference>
<evidence type="ECO:0000313" key="2">
    <source>
        <dbReference type="EMBL" id="KAF2168495.1"/>
    </source>
</evidence>
<feature type="compositionally biased region" description="Polar residues" evidence="1">
    <location>
        <begin position="1"/>
        <end position="10"/>
    </location>
</feature>
<dbReference type="Proteomes" id="UP000799537">
    <property type="component" value="Unassembled WGS sequence"/>
</dbReference>
<proteinExistence type="predicted"/>
<evidence type="ECO:0000256" key="1">
    <source>
        <dbReference type="SAM" id="MobiDB-lite"/>
    </source>
</evidence>
<organism evidence="2 3">
    <name type="scientific">Zasmidium cellare ATCC 36951</name>
    <dbReference type="NCBI Taxonomy" id="1080233"/>
    <lineage>
        <taxon>Eukaryota</taxon>
        <taxon>Fungi</taxon>
        <taxon>Dikarya</taxon>
        <taxon>Ascomycota</taxon>
        <taxon>Pezizomycotina</taxon>
        <taxon>Dothideomycetes</taxon>
        <taxon>Dothideomycetidae</taxon>
        <taxon>Mycosphaerellales</taxon>
        <taxon>Mycosphaerellaceae</taxon>
        <taxon>Zasmidium</taxon>
    </lineage>
</organism>
<feature type="compositionally biased region" description="Basic and acidic residues" evidence="1">
    <location>
        <begin position="21"/>
        <end position="30"/>
    </location>
</feature>
<evidence type="ECO:0000313" key="3">
    <source>
        <dbReference type="Proteomes" id="UP000799537"/>
    </source>
</evidence>
<protein>
    <submittedName>
        <fullName evidence="2">Uncharacterized protein</fullName>
    </submittedName>
</protein>
<name>A0A6A6CMW7_ZASCE</name>
<gene>
    <name evidence="2" type="ORF">M409DRAFT_21244</name>
</gene>
<reference evidence="2" key="1">
    <citation type="journal article" date="2020" name="Stud. Mycol.">
        <title>101 Dothideomycetes genomes: a test case for predicting lifestyles and emergence of pathogens.</title>
        <authorList>
            <person name="Haridas S."/>
            <person name="Albert R."/>
            <person name="Binder M."/>
            <person name="Bloem J."/>
            <person name="Labutti K."/>
            <person name="Salamov A."/>
            <person name="Andreopoulos B."/>
            <person name="Baker S."/>
            <person name="Barry K."/>
            <person name="Bills G."/>
            <person name="Bluhm B."/>
            <person name="Cannon C."/>
            <person name="Castanera R."/>
            <person name="Culley D."/>
            <person name="Daum C."/>
            <person name="Ezra D."/>
            <person name="Gonzalez J."/>
            <person name="Henrissat B."/>
            <person name="Kuo A."/>
            <person name="Liang C."/>
            <person name="Lipzen A."/>
            <person name="Lutzoni F."/>
            <person name="Magnuson J."/>
            <person name="Mondo S."/>
            <person name="Nolan M."/>
            <person name="Ohm R."/>
            <person name="Pangilinan J."/>
            <person name="Park H.-J."/>
            <person name="Ramirez L."/>
            <person name="Alfaro M."/>
            <person name="Sun H."/>
            <person name="Tritt A."/>
            <person name="Yoshinaga Y."/>
            <person name="Zwiers L.-H."/>
            <person name="Turgeon B."/>
            <person name="Goodwin S."/>
            <person name="Spatafora J."/>
            <person name="Crous P."/>
            <person name="Grigoriev I."/>
        </authorList>
    </citation>
    <scope>NUCLEOTIDE SEQUENCE</scope>
    <source>
        <strain evidence="2">ATCC 36951</strain>
    </source>
</reference>
<sequence length="394" mass="44561">MATLPTTRSGSPPALPLSHQSDTRTDEDKARRVQRLAQHITNAHDLDVVISITDHLPFVVSALNVLLRVNASHGFSSNLQNFNFQNSNFQSSNKNDQARKKSKYGETYFARCCNVGSPITKPLLVGHYIERSIRTQEEVDDLWLGVYPSLVPGFEFQHGMSDTGLLTHYRAATVQMIASEVHGMDLDALKDVTRSMTPEAHLQLATNLCKYSAERFCRPHPHIPANELHKDIIGPAYKLYGHETDVLGLEALSTTEIIDLLEQKEATNPIPRQLFKLAGARRLRDMGTVTPNAIRGIVAEFNAAVRKTYWTLVEKFRAQDRQLWYDEVINSEGQLNFLFAKDDLKGCIDRIWSNEALFNEFEIRDLTIHACASSIYHQQLYSPEFMQKAANFST</sequence>
<accession>A0A6A6CMW7</accession>
<dbReference type="EMBL" id="ML993590">
    <property type="protein sequence ID" value="KAF2168495.1"/>
    <property type="molecule type" value="Genomic_DNA"/>
</dbReference>
<keyword evidence="3" id="KW-1185">Reference proteome</keyword>
<dbReference type="AlphaFoldDB" id="A0A6A6CMW7"/>
<dbReference type="GeneID" id="54559042"/>